<protein>
    <submittedName>
        <fullName evidence="5">Helix-turn-helix transcriptional regulator</fullName>
    </submittedName>
</protein>
<sequence>MPPVSLPVCLPLRTLFRRPLPACPVATTVQLIGSKWKLLILRNLLARPWRFNELRKDLEGISQKVLADSLRALESDGIVARTVYPEVPPRVEYSLTPLGESMKPILDAMEKWGTEYKKQLCTDADNE</sequence>
<dbReference type="InterPro" id="IPR036390">
    <property type="entry name" value="WH_DNA-bd_sf"/>
</dbReference>
<dbReference type="InterPro" id="IPR002577">
    <property type="entry name" value="HTH_HxlR"/>
</dbReference>
<keyword evidence="2" id="KW-0238">DNA-binding</keyword>
<dbReference type="Pfam" id="PF01638">
    <property type="entry name" value="HxlR"/>
    <property type="match status" value="1"/>
</dbReference>
<dbReference type="Proteomes" id="UP000823890">
    <property type="component" value="Unassembled WGS sequence"/>
</dbReference>
<evidence type="ECO:0000256" key="1">
    <source>
        <dbReference type="ARBA" id="ARBA00023015"/>
    </source>
</evidence>
<reference evidence="5" key="2">
    <citation type="submission" date="2021-04" db="EMBL/GenBank/DDBJ databases">
        <authorList>
            <person name="Gilroy R."/>
        </authorList>
    </citation>
    <scope>NUCLEOTIDE SEQUENCE</scope>
    <source>
        <strain evidence="5">ChiW19-954</strain>
    </source>
</reference>
<evidence type="ECO:0000313" key="6">
    <source>
        <dbReference type="Proteomes" id="UP000823890"/>
    </source>
</evidence>
<proteinExistence type="predicted"/>
<evidence type="ECO:0000256" key="2">
    <source>
        <dbReference type="ARBA" id="ARBA00023125"/>
    </source>
</evidence>
<reference evidence="5" key="1">
    <citation type="journal article" date="2021" name="PeerJ">
        <title>Extensive microbial diversity within the chicken gut microbiome revealed by metagenomics and culture.</title>
        <authorList>
            <person name="Gilroy R."/>
            <person name="Ravi A."/>
            <person name="Getino M."/>
            <person name="Pursley I."/>
            <person name="Horton D.L."/>
            <person name="Alikhan N.F."/>
            <person name="Baker D."/>
            <person name="Gharbi K."/>
            <person name="Hall N."/>
            <person name="Watson M."/>
            <person name="Adriaenssens E.M."/>
            <person name="Foster-Nyarko E."/>
            <person name="Jarju S."/>
            <person name="Secka A."/>
            <person name="Antonio M."/>
            <person name="Oren A."/>
            <person name="Chaudhuri R.R."/>
            <person name="La Ragione R."/>
            <person name="Hildebrand F."/>
            <person name="Pallen M.J."/>
        </authorList>
    </citation>
    <scope>NUCLEOTIDE SEQUENCE</scope>
    <source>
        <strain evidence="5">ChiW19-954</strain>
    </source>
</reference>
<gene>
    <name evidence="5" type="ORF">H9758_12185</name>
</gene>
<comment type="caution">
    <text evidence="5">The sequence shown here is derived from an EMBL/GenBank/DDBJ whole genome shotgun (WGS) entry which is preliminary data.</text>
</comment>
<dbReference type="SUPFAM" id="SSF46785">
    <property type="entry name" value="Winged helix' DNA-binding domain"/>
    <property type="match status" value="1"/>
</dbReference>
<evidence type="ECO:0000313" key="5">
    <source>
        <dbReference type="EMBL" id="HJC35325.1"/>
    </source>
</evidence>
<evidence type="ECO:0000256" key="3">
    <source>
        <dbReference type="ARBA" id="ARBA00023163"/>
    </source>
</evidence>
<keyword evidence="1" id="KW-0805">Transcription regulation</keyword>
<dbReference type="InterPro" id="IPR011991">
    <property type="entry name" value="ArsR-like_HTH"/>
</dbReference>
<dbReference type="InterPro" id="IPR036388">
    <property type="entry name" value="WH-like_DNA-bd_sf"/>
</dbReference>
<dbReference type="GO" id="GO:0003677">
    <property type="term" value="F:DNA binding"/>
    <property type="evidence" value="ECO:0007669"/>
    <property type="project" value="UniProtKB-KW"/>
</dbReference>
<dbReference type="AlphaFoldDB" id="A0A9D2SVF0"/>
<dbReference type="CDD" id="cd00090">
    <property type="entry name" value="HTH_ARSR"/>
    <property type="match status" value="1"/>
</dbReference>
<dbReference type="PROSITE" id="PS51118">
    <property type="entry name" value="HTH_HXLR"/>
    <property type="match status" value="1"/>
</dbReference>
<evidence type="ECO:0000259" key="4">
    <source>
        <dbReference type="PROSITE" id="PS51118"/>
    </source>
</evidence>
<feature type="domain" description="HTH hxlR-type" evidence="4">
    <location>
        <begin position="23"/>
        <end position="121"/>
    </location>
</feature>
<keyword evidence="3" id="KW-0804">Transcription</keyword>
<dbReference type="Gene3D" id="1.10.10.10">
    <property type="entry name" value="Winged helix-like DNA-binding domain superfamily/Winged helix DNA-binding domain"/>
    <property type="match status" value="1"/>
</dbReference>
<accession>A0A9D2SVF0</accession>
<dbReference type="PANTHER" id="PTHR33204">
    <property type="entry name" value="TRANSCRIPTIONAL REGULATOR, MARR FAMILY"/>
    <property type="match status" value="1"/>
</dbReference>
<organism evidence="5 6">
    <name type="scientific">Candidatus Mediterraneibacter faecipullorum</name>
    <dbReference type="NCBI Taxonomy" id="2838670"/>
    <lineage>
        <taxon>Bacteria</taxon>
        <taxon>Bacillati</taxon>
        <taxon>Bacillota</taxon>
        <taxon>Clostridia</taxon>
        <taxon>Lachnospirales</taxon>
        <taxon>Lachnospiraceae</taxon>
        <taxon>Mediterraneibacter</taxon>
    </lineage>
</organism>
<name>A0A9D2SVF0_9FIRM</name>
<dbReference type="PANTHER" id="PTHR33204:SF37">
    <property type="entry name" value="HTH-TYPE TRANSCRIPTIONAL REGULATOR YODB"/>
    <property type="match status" value="1"/>
</dbReference>
<dbReference type="EMBL" id="DWWO01000145">
    <property type="protein sequence ID" value="HJC35325.1"/>
    <property type="molecule type" value="Genomic_DNA"/>
</dbReference>